<evidence type="ECO:0000256" key="4">
    <source>
        <dbReference type="ARBA" id="ARBA00022989"/>
    </source>
</evidence>
<evidence type="ECO:0000256" key="6">
    <source>
        <dbReference type="SAM" id="MobiDB-lite"/>
    </source>
</evidence>
<dbReference type="PANTHER" id="PTHR10057">
    <property type="entry name" value="PERIPHERAL-TYPE BENZODIAZEPINE RECEPTOR"/>
    <property type="match status" value="1"/>
</dbReference>
<feature type="transmembrane region" description="Helical" evidence="7">
    <location>
        <begin position="169"/>
        <end position="189"/>
    </location>
</feature>
<proteinExistence type="inferred from homology"/>
<feature type="transmembrane region" description="Helical" evidence="7">
    <location>
        <begin position="82"/>
        <end position="103"/>
    </location>
</feature>
<name>A0AAD3TBP0_NEPGR</name>
<dbReference type="InterPro" id="IPR004307">
    <property type="entry name" value="TspO_MBR"/>
</dbReference>
<dbReference type="GO" id="GO:0016020">
    <property type="term" value="C:membrane"/>
    <property type="evidence" value="ECO:0007669"/>
    <property type="project" value="UniProtKB-SubCell"/>
</dbReference>
<comment type="subcellular location">
    <subcellularLocation>
        <location evidence="1">Membrane</location>
        <topology evidence="1">Multi-pass membrane protein</topology>
    </subcellularLocation>
</comment>
<reference evidence="8" key="1">
    <citation type="submission" date="2023-05" db="EMBL/GenBank/DDBJ databases">
        <title>Nepenthes gracilis genome sequencing.</title>
        <authorList>
            <person name="Fukushima K."/>
        </authorList>
    </citation>
    <scope>NUCLEOTIDE SEQUENCE</scope>
    <source>
        <strain evidence="8">SING2019-196</strain>
    </source>
</reference>
<accession>A0AAD3TBP0</accession>
<dbReference type="Gene3D" id="1.20.1260.100">
    <property type="entry name" value="TspO/MBR protein"/>
    <property type="match status" value="1"/>
</dbReference>
<keyword evidence="5 7" id="KW-0472">Membrane</keyword>
<dbReference type="InterPro" id="IPR038330">
    <property type="entry name" value="TspO/MBR-related_sf"/>
</dbReference>
<dbReference type="Proteomes" id="UP001279734">
    <property type="component" value="Unassembled WGS sequence"/>
</dbReference>
<evidence type="ECO:0008006" key="10">
    <source>
        <dbReference type="Google" id="ProtNLM"/>
    </source>
</evidence>
<dbReference type="GO" id="GO:0033013">
    <property type="term" value="P:tetrapyrrole metabolic process"/>
    <property type="evidence" value="ECO:0007669"/>
    <property type="project" value="UniProtKB-ARBA"/>
</dbReference>
<dbReference type="FunFam" id="1.20.1260.100:FF:000001">
    <property type="entry name" value="translocator protein 2"/>
    <property type="match status" value="1"/>
</dbReference>
<evidence type="ECO:0000313" key="8">
    <source>
        <dbReference type="EMBL" id="GMH25999.1"/>
    </source>
</evidence>
<dbReference type="PANTHER" id="PTHR10057:SF0">
    <property type="entry name" value="TRANSLOCATOR PROTEIN"/>
    <property type="match status" value="1"/>
</dbReference>
<evidence type="ECO:0000256" key="7">
    <source>
        <dbReference type="SAM" id="Phobius"/>
    </source>
</evidence>
<evidence type="ECO:0000256" key="2">
    <source>
        <dbReference type="ARBA" id="ARBA00007524"/>
    </source>
</evidence>
<keyword evidence="3 7" id="KW-0812">Transmembrane</keyword>
<evidence type="ECO:0000256" key="5">
    <source>
        <dbReference type="ARBA" id="ARBA00023136"/>
    </source>
</evidence>
<evidence type="ECO:0000256" key="3">
    <source>
        <dbReference type="ARBA" id="ARBA00022692"/>
    </source>
</evidence>
<keyword evidence="9" id="KW-1185">Reference proteome</keyword>
<organism evidence="8 9">
    <name type="scientific">Nepenthes gracilis</name>
    <name type="common">Slender pitcher plant</name>
    <dbReference type="NCBI Taxonomy" id="150966"/>
    <lineage>
        <taxon>Eukaryota</taxon>
        <taxon>Viridiplantae</taxon>
        <taxon>Streptophyta</taxon>
        <taxon>Embryophyta</taxon>
        <taxon>Tracheophyta</taxon>
        <taxon>Spermatophyta</taxon>
        <taxon>Magnoliopsida</taxon>
        <taxon>eudicotyledons</taxon>
        <taxon>Gunneridae</taxon>
        <taxon>Pentapetalae</taxon>
        <taxon>Caryophyllales</taxon>
        <taxon>Nepenthaceae</taxon>
        <taxon>Nepenthes</taxon>
    </lineage>
</organism>
<feature type="region of interest" description="Disordered" evidence="6">
    <location>
        <begin position="1"/>
        <end position="28"/>
    </location>
</feature>
<sequence length="191" mass="20554">MDSSNHLKQRIKDGPTGSPDSGATGHDAEKARRIAMAKRGLRSLSVAASIPPLLTLADIYLFGSSNSYKAISRGTAWLPPLWALHMTCLGSAVLMGLSAWLVWAEGGFHRDPSMLLLYLTHLGLSLVWDPILFSLGATWSALLVSLTAFVALLRCGNTFRRVNPIAADLVMPCLAWAAFLAIVNLKLLLAS</sequence>
<dbReference type="EMBL" id="BSYO01000030">
    <property type="protein sequence ID" value="GMH25999.1"/>
    <property type="molecule type" value="Genomic_DNA"/>
</dbReference>
<keyword evidence="4 7" id="KW-1133">Transmembrane helix</keyword>
<evidence type="ECO:0000313" key="9">
    <source>
        <dbReference type="Proteomes" id="UP001279734"/>
    </source>
</evidence>
<comment type="caution">
    <text evidence="8">The sequence shown here is derived from an EMBL/GenBank/DDBJ whole genome shotgun (WGS) entry which is preliminary data.</text>
</comment>
<feature type="transmembrane region" description="Helical" evidence="7">
    <location>
        <begin position="40"/>
        <end position="62"/>
    </location>
</feature>
<dbReference type="PIRSF" id="PIRSF005859">
    <property type="entry name" value="PBR"/>
    <property type="match status" value="1"/>
</dbReference>
<feature type="transmembrane region" description="Helical" evidence="7">
    <location>
        <begin position="139"/>
        <end position="157"/>
    </location>
</feature>
<dbReference type="Pfam" id="PF03073">
    <property type="entry name" value="TspO_MBR"/>
    <property type="match status" value="1"/>
</dbReference>
<dbReference type="AlphaFoldDB" id="A0AAD3TBP0"/>
<dbReference type="CDD" id="cd15904">
    <property type="entry name" value="TSPO_MBR"/>
    <property type="match status" value="1"/>
</dbReference>
<gene>
    <name evidence="8" type="ORF">Nepgr_027842</name>
</gene>
<evidence type="ECO:0000256" key="1">
    <source>
        <dbReference type="ARBA" id="ARBA00004141"/>
    </source>
</evidence>
<comment type="similarity">
    <text evidence="2">Belongs to the TspO/BZRP family.</text>
</comment>
<protein>
    <recommendedName>
        <fullName evidence="10">Translocator protein</fullName>
    </recommendedName>
</protein>